<keyword evidence="4" id="KW-1185">Reference proteome</keyword>
<dbReference type="EMBL" id="AP022597">
    <property type="protein sequence ID" value="BBY72413.1"/>
    <property type="molecule type" value="Genomic_DNA"/>
</dbReference>
<evidence type="ECO:0000259" key="2">
    <source>
        <dbReference type="Pfam" id="PF02720"/>
    </source>
</evidence>
<sequence>MGSGGVIDRDAISAAFDALDAAIEGVAGLSFDALAPRECLALLERCERARRRLPVAEHALINHLARQAGIEELGGPLDQAIADRLRISHTEAGRRVKDAADLGPRHGLTGEPLPPVLAATAAAQARGELGAAHVAVIRRFFRRLPGWIDPVTRERSRPTWPVTPRITGPTNSTAWPTSWKIASIPTAFSPMRTAPVAAG</sequence>
<evidence type="ECO:0000256" key="1">
    <source>
        <dbReference type="SAM" id="MobiDB-lite"/>
    </source>
</evidence>
<dbReference type="Proteomes" id="UP000466578">
    <property type="component" value="Chromosome"/>
</dbReference>
<accession>A0ABN6AX52</accession>
<dbReference type="InterPro" id="IPR003870">
    <property type="entry name" value="DUF222"/>
</dbReference>
<gene>
    <name evidence="3" type="ORF">MPRI_46000</name>
</gene>
<protein>
    <recommendedName>
        <fullName evidence="2">DUF222 domain-containing protein</fullName>
    </recommendedName>
</protein>
<evidence type="ECO:0000313" key="3">
    <source>
        <dbReference type="EMBL" id="BBY72413.1"/>
    </source>
</evidence>
<feature type="domain" description="DUF222" evidence="2">
    <location>
        <begin position="41"/>
        <end position="155"/>
    </location>
</feature>
<organism evidence="3 4">
    <name type="scientific">Mycobacterium paraintracellulare</name>
    <dbReference type="NCBI Taxonomy" id="1138383"/>
    <lineage>
        <taxon>Bacteria</taxon>
        <taxon>Bacillati</taxon>
        <taxon>Actinomycetota</taxon>
        <taxon>Actinomycetes</taxon>
        <taxon>Mycobacteriales</taxon>
        <taxon>Mycobacteriaceae</taxon>
        <taxon>Mycobacterium</taxon>
        <taxon>Mycobacterium avium complex (MAC)</taxon>
    </lineage>
</organism>
<proteinExistence type="predicted"/>
<reference evidence="3 4" key="1">
    <citation type="journal article" date="2019" name="Emerg. Microbes Infect.">
        <title>Comprehensive subspecies identification of 175 nontuberculous mycobacteria species based on 7547 genomic profiles.</title>
        <authorList>
            <person name="Matsumoto Y."/>
            <person name="Kinjo T."/>
            <person name="Motooka D."/>
            <person name="Nabeya D."/>
            <person name="Jung N."/>
            <person name="Uechi K."/>
            <person name="Horii T."/>
            <person name="Iida T."/>
            <person name="Fujita J."/>
            <person name="Nakamura S."/>
        </authorList>
    </citation>
    <scope>NUCLEOTIDE SEQUENCE [LARGE SCALE GENOMIC DNA]</scope>
    <source>
        <strain evidence="3 4">JCM 30622</strain>
    </source>
</reference>
<feature type="region of interest" description="Disordered" evidence="1">
    <location>
        <begin position="154"/>
        <end position="174"/>
    </location>
</feature>
<dbReference type="Pfam" id="PF02720">
    <property type="entry name" value="DUF222"/>
    <property type="match status" value="1"/>
</dbReference>
<evidence type="ECO:0000313" key="4">
    <source>
        <dbReference type="Proteomes" id="UP000466578"/>
    </source>
</evidence>
<name>A0ABN6AX52_9MYCO</name>